<evidence type="ECO:0000256" key="6">
    <source>
        <dbReference type="ARBA" id="ARBA00022723"/>
    </source>
</evidence>
<evidence type="ECO:0000256" key="3">
    <source>
        <dbReference type="ARBA" id="ARBA00008766"/>
    </source>
</evidence>
<dbReference type="Proteomes" id="UP001300692">
    <property type="component" value="Unassembled WGS sequence"/>
</dbReference>
<evidence type="ECO:0000256" key="4">
    <source>
        <dbReference type="ARBA" id="ARBA00012574"/>
    </source>
</evidence>
<dbReference type="Pfam" id="PF05195">
    <property type="entry name" value="AMP_N"/>
    <property type="match status" value="1"/>
</dbReference>
<dbReference type="InterPro" id="IPR000994">
    <property type="entry name" value="Pept_M24"/>
</dbReference>
<dbReference type="InterPro" id="IPR001714">
    <property type="entry name" value="Pept_M24_MAP"/>
</dbReference>
<keyword evidence="5" id="KW-0645">Protease</keyword>
<dbReference type="EC" id="3.4.11.9" evidence="4"/>
<evidence type="ECO:0000256" key="7">
    <source>
        <dbReference type="ARBA" id="ARBA00022801"/>
    </source>
</evidence>
<dbReference type="InterPro" id="IPR007865">
    <property type="entry name" value="Aminopep_P_N"/>
</dbReference>
<evidence type="ECO:0000313" key="12">
    <source>
        <dbReference type="Proteomes" id="UP001300692"/>
    </source>
</evidence>
<reference evidence="11 12" key="1">
    <citation type="submission" date="2022-10" db="EMBL/GenBank/DDBJ databases">
        <title>Comparative genomics and taxonomic characterization of three novel marine species of genus Reichenbachiella exhibiting antioxidant and polysaccharide degradation activities.</title>
        <authorList>
            <person name="Muhammad N."/>
            <person name="Lee Y.-J."/>
            <person name="Ko J."/>
            <person name="Kim S.-G."/>
        </authorList>
    </citation>
    <scope>NUCLEOTIDE SEQUENCE [LARGE SCALE GENOMIC DNA]</scope>
    <source>
        <strain evidence="11 12">ABR2-5</strain>
    </source>
</reference>
<evidence type="ECO:0000256" key="2">
    <source>
        <dbReference type="ARBA" id="ARBA00001936"/>
    </source>
</evidence>
<dbReference type="InterPro" id="IPR029149">
    <property type="entry name" value="Creatin/AminoP/Spt16_N"/>
</dbReference>
<keyword evidence="11" id="KW-0031">Aminopeptidase</keyword>
<sequence>MKYHPIDPNLFIKNRKKFSSRLKPNSVAILNSSDIMPTTADGTMPFKQDANMIYLSGIDQEETILLIAPDFPDESKREILFLRKTNEEIAIWEGHKYTKEEAKTASGIQNIMWLDAFESTLNTILAESENIYLDSNEHIRNASVVETRTDRFTKWCQSVYKLHNYERMAPILTDLRCIKEPEEIKQLQHACDITEKGFRRILEFTKPGVWEYEIEAEYIYEFLKNRATGFGYEPIIASGANSCVLHYVENNKQCQDGDLILFDVGAEYANYNADMTRTIPVNGKFTKRQKDVYNAVLRVKNAATEMLVPGNSIPEYHKEVGKIMESELLALGLLKKVDIEKQDPNYPAYKKYFMHGTSHHLGINVHDVASIYKKFEPNMVFTVEPGIYIREEGIGIRLEDDIVITKDGHKNLMKNIPIHAEEIESLMNQS</sequence>
<dbReference type="PANTHER" id="PTHR43226">
    <property type="entry name" value="XAA-PRO AMINOPEPTIDASE 3"/>
    <property type="match status" value="1"/>
</dbReference>
<dbReference type="InterPro" id="IPR001131">
    <property type="entry name" value="Peptidase_M24B_aminopep-P_CS"/>
</dbReference>
<evidence type="ECO:0000256" key="5">
    <source>
        <dbReference type="ARBA" id="ARBA00022670"/>
    </source>
</evidence>
<dbReference type="RefSeq" id="WP_264136530.1">
    <property type="nucleotide sequence ID" value="NZ_JAOYOD010000001.1"/>
</dbReference>
<dbReference type="CDD" id="cd01087">
    <property type="entry name" value="Prolidase"/>
    <property type="match status" value="1"/>
</dbReference>
<dbReference type="Gene3D" id="3.40.350.10">
    <property type="entry name" value="Creatinase/prolidase N-terminal domain"/>
    <property type="match status" value="1"/>
</dbReference>
<comment type="cofactor">
    <cofactor evidence="2">
        <name>Mn(2+)</name>
        <dbReference type="ChEBI" id="CHEBI:29035"/>
    </cofactor>
</comment>
<protein>
    <recommendedName>
        <fullName evidence="4">Xaa-Pro aminopeptidase</fullName>
        <ecNumber evidence="4">3.4.11.9</ecNumber>
    </recommendedName>
</protein>
<organism evidence="11 12">
    <name type="scientific">Reichenbachiella ulvae</name>
    <dbReference type="NCBI Taxonomy" id="2980104"/>
    <lineage>
        <taxon>Bacteria</taxon>
        <taxon>Pseudomonadati</taxon>
        <taxon>Bacteroidota</taxon>
        <taxon>Cytophagia</taxon>
        <taxon>Cytophagales</taxon>
        <taxon>Reichenbachiellaceae</taxon>
        <taxon>Reichenbachiella</taxon>
    </lineage>
</organism>
<keyword evidence="6" id="KW-0479">Metal-binding</keyword>
<dbReference type="PRINTS" id="PR00599">
    <property type="entry name" value="MAPEPTIDASE"/>
</dbReference>
<dbReference type="EMBL" id="JAOYOD010000001">
    <property type="protein sequence ID" value="MCV9385747.1"/>
    <property type="molecule type" value="Genomic_DNA"/>
</dbReference>
<evidence type="ECO:0000313" key="11">
    <source>
        <dbReference type="EMBL" id="MCV9385747.1"/>
    </source>
</evidence>
<proteinExistence type="inferred from homology"/>
<dbReference type="SUPFAM" id="SSF55920">
    <property type="entry name" value="Creatinase/aminopeptidase"/>
    <property type="match status" value="1"/>
</dbReference>
<dbReference type="GO" id="GO:0004177">
    <property type="term" value="F:aminopeptidase activity"/>
    <property type="evidence" value="ECO:0007669"/>
    <property type="project" value="UniProtKB-KW"/>
</dbReference>
<gene>
    <name evidence="11" type="ORF">N7U62_03690</name>
</gene>
<keyword evidence="8" id="KW-0482">Metalloprotease</keyword>
<dbReference type="InterPro" id="IPR052433">
    <property type="entry name" value="X-Pro_dipept-like"/>
</dbReference>
<keyword evidence="12" id="KW-1185">Reference proteome</keyword>
<evidence type="ECO:0000256" key="1">
    <source>
        <dbReference type="ARBA" id="ARBA00001424"/>
    </source>
</evidence>
<dbReference type="InterPro" id="IPR036005">
    <property type="entry name" value="Creatinase/aminopeptidase-like"/>
</dbReference>
<keyword evidence="9" id="KW-0464">Manganese</keyword>
<accession>A0ABT3CQ55</accession>
<dbReference type="SUPFAM" id="SSF53092">
    <property type="entry name" value="Creatinase/prolidase N-terminal domain"/>
    <property type="match status" value="1"/>
</dbReference>
<keyword evidence="7" id="KW-0378">Hydrolase</keyword>
<comment type="catalytic activity">
    <reaction evidence="1">
        <text>Release of any N-terminal amino acid, including proline, that is linked to proline, even from a dipeptide or tripeptide.</text>
        <dbReference type="EC" id="3.4.11.9"/>
    </reaction>
</comment>
<dbReference type="Pfam" id="PF00557">
    <property type="entry name" value="Peptidase_M24"/>
    <property type="match status" value="1"/>
</dbReference>
<dbReference type="Gene3D" id="3.90.230.10">
    <property type="entry name" value="Creatinase/methionine aminopeptidase superfamily"/>
    <property type="match status" value="1"/>
</dbReference>
<evidence type="ECO:0000256" key="8">
    <source>
        <dbReference type="ARBA" id="ARBA00023049"/>
    </source>
</evidence>
<dbReference type="PROSITE" id="PS00491">
    <property type="entry name" value="PROLINE_PEPTIDASE"/>
    <property type="match status" value="1"/>
</dbReference>
<dbReference type="PANTHER" id="PTHR43226:SF4">
    <property type="entry name" value="XAA-PRO AMINOPEPTIDASE 3"/>
    <property type="match status" value="1"/>
</dbReference>
<feature type="domain" description="Aminopeptidase P N-terminal" evidence="10">
    <location>
        <begin position="6"/>
        <end position="142"/>
    </location>
</feature>
<comment type="caution">
    <text evidence="11">The sequence shown here is derived from an EMBL/GenBank/DDBJ whole genome shotgun (WGS) entry which is preliminary data.</text>
</comment>
<dbReference type="SMART" id="SM01011">
    <property type="entry name" value="AMP_N"/>
    <property type="match status" value="1"/>
</dbReference>
<evidence type="ECO:0000259" key="10">
    <source>
        <dbReference type="SMART" id="SM01011"/>
    </source>
</evidence>
<comment type="similarity">
    <text evidence="3">Belongs to the peptidase M24B family.</text>
</comment>
<evidence type="ECO:0000256" key="9">
    <source>
        <dbReference type="ARBA" id="ARBA00023211"/>
    </source>
</evidence>
<name>A0ABT3CQ55_9BACT</name>